<feature type="repeat" description="WD" evidence="3">
    <location>
        <begin position="156"/>
        <end position="197"/>
    </location>
</feature>
<dbReference type="InterPro" id="IPR015943">
    <property type="entry name" value="WD40/YVTN_repeat-like_dom_sf"/>
</dbReference>
<evidence type="ECO:0000313" key="4">
    <source>
        <dbReference type="EMBL" id="MFB9887790.1"/>
    </source>
</evidence>
<accession>A0ABV5ZG27</accession>
<dbReference type="Pfam" id="PF00400">
    <property type="entry name" value="WD40"/>
    <property type="match status" value="1"/>
</dbReference>
<evidence type="ECO:0000256" key="2">
    <source>
        <dbReference type="ARBA" id="ARBA00022737"/>
    </source>
</evidence>
<dbReference type="PROSITE" id="PS50082">
    <property type="entry name" value="WD_REPEATS_2"/>
    <property type="match status" value="1"/>
</dbReference>
<protein>
    <submittedName>
        <fullName evidence="4">WD40 repeat domain-containing protein</fullName>
    </submittedName>
</protein>
<dbReference type="Gene3D" id="2.130.10.10">
    <property type="entry name" value="YVTN repeat-like/Quinoprotein amine dehydrogenase"/>
    <property type="match status" value="2"/>
</dbReference>
<dbReference type="EMBL" id="JBHLZN010000006">
    <property type="protein sequence ID" value="MFB9887790.1"/>
    <property type="molecule type" value="Genomic_DNA"/>
</dbReference>
<dbReference type="Proteomes" id="UP001589628">
    <property type="component" value="Unassembled WGS sequence"/>
</dbReference>
<comment type="caution">
    <text evidence="4">The sequence shown here is derived from an EMBL/GenBank/DDBJ whole genome shotgun (WGS) entry which is preliminary data.</text>
</comment>
<gene>
    <name evidence="4" type="ORF">ACFFLH_15350</name>
</gene>
<keyword evidence="2" id="KW-0677">Repeat</keyword>
<dbReference type="PROSITE" id="PS51257">
    <property type="entry name" value="PROKAR_LIPOPROTEIN"/>
    <property type="match status" value="1"/>
</dbReference>
<dbReference type="PANTHER" id="PTHR19848">
    <property type="entry name" value="WD40 REPEAT PROTEIN"/>
    <property type="match status" value="1"/>
</dbReference>
<proteinExistence type="predicted"/>
<dbReference type="RefSeq" id="WP_027312598.1">
    <property type="nucleotide sequence ID" value="NZ_JBHLZN010000006.1"/>
</dbReference>
<name>A0ABV5ZG27_9GAMM</name>
<dbReference type="InterPro" id="IPR011047">
    <property type="entry name" value="Quinoprotein_ADH-like_sf"/>
</dbReference>
<evidence type="ECO:0000256" key="3">
    <source>
        <dbReference type="PROSITE-ProRule" id="PRU00221"/>
    </source>
</evidence>
<reference evidence="4 5" key="1">
    <citation type="submission" date="2024-09" db="EMBL/GenBank/DDBJ databases">
        <authorList>
            <person name="Sun Q."/>
            <person name="Mori K."/>
        </authorList>
    </citation>
    <scope>NUCLEOTIDE SEQUENCE [LARGE SCALE GENOMIC DNA]</scope>
    <source>
        <strain evidence="4 5">ATCC 51285</strain>
    </source>
</reference>
<organism evidence="4 5">
    <name type="scientific">Balneatrix alpica</name>
    <dbReference type="NCBI Taxonomy" id="75684"/>
    <lineage>
        <taxon>Bacteria</taxon>
        <taxon>Pseudomonadati</taxon>
        <taxon>Pseudomonadota</taxon>
        <taxon>Gammaproteobacteria</taxon>
        <taxon>Oceanospirillales</taxon>
        <taxon>Balneatrichaceae</taxon>
        <taxon>Balneatrix</taxon>
    </lineage>
</organism>
<dbReference type="InterPro" id="IPR001680">
    <property type="entry name" value="WD40_rpt"/>
</dbReference>
<evidence type="ECO:0000256" key="1">
    <source>
        <dbReference type="ARBA" id="ARBA00022574"/>
    </source>
</evidence>
<dbReference type="SUPFAM" id="SSF50998">
    <property type="entry name" value="Quinoprotein alcohol dehydrogenase-like"/>
    <property type="match status" value="1"/>
</dbReference>
<sequence>MKVKLGSWLVAVALLFGLMGCSDRKPEQANEVAVQGLYSGALAANGKFAVIGSIHHGGSLWQVETNERLFDWNLKADRYANLVAVDIDDEGRYAVTAEPWDLALWDVASGKPIDYRRAPAEILDVALSETGQLLAVGLDDRTAMLFDTEQGAPLQTFTHGGRVRAVALNQAKGLLLTGDDTYLSTLWDIKTGKKLHEVEIGNQATVTALSADGKLAFSASQLNKAVIWDTVTGQVKHTLASMSSGFERKATFTAARFIDQGQRLLTGTSSGRVWLWDTRTGVLEASWMLHHRETKKPVSVSVMSVSSLGANRHLALGSNGFVNQLSGP</sequence>
<dbReference type="PANTHER" id="PTHR19848:SF8">
    <property type="entry name" value="F-BOX AND WD REPEAT DOMAIN CONTAINING 7"/>
    <property type="match status" value="1"/>
</dbReference>
<dbReference type="SMART" id="SM00320">
    <property type="entry name" value="WD40"/>
    <property type="match status" value="4"/>
</dbReference>
<keyword evidence="5" id="KW-1185">Reference proteome</keyword>
<keyword evidence="1 3" id="KW-0853">WD repeat</keyword>
<evidence type="ECO:0000313" key="5">
    <source>
        <dbReference type="Proteomes" id="UP001589628"/>
    </source>
</evidence>